<feature type="transmembrane region" description="Helical" evidence="2">
    <location>
        <begin position="141"/>
        <end position="160"/>
    </location>
</feature>
<evidence type="ECO:0000313" key="3">
    <source>
        <dbReference type="EMBL" id="SCL45256.1"/>
    </source>
</evidence>
<keyword evidence="4" id="KW-1185">Reference proteome</keyword>
<protein>
    <submittedName>
        <fullName evidence="3">Uncharacterized protein</fullName>
    </submittedName>
</protein>
<evidence type="ECO:0000256" key="1">
    <source>
        <dbReference type="SAM" id="MobiDB-lite"/>
    </source>
</evidence>
<evidence type="ECO:0000313" key="4">
    <source>
        <dbReference type="Proteomes" id="UP000199001"/>
    </source>
</evidence>
<keyword evidence="2" id="KW-0472">Membrane</keyword>
<feature type="transmembrane region" description="Helical" evidence="2">
    <location>
        <begin position="20"/>
        <end position="42"/>
    </location>
</feature>
<evidence type="ECO:0000256" key="2">
    <source>
        <dbReference type="SAM" id="Phobius"/>
    </source>
</evidence>
<feature type="transmembrane region" description="Helical" evidence="2">
    <location>
        <begin position="54"/>
        <end position="74"/>
    </location>
</feature>
<keyword evidence="2" id="KW-1133">Transmembrane helix</keyword>
<sequence>MAPNESAGFLREGYRDTPVATILTIVGALVAIAGPVLDIAVNPATLSEEDPSEWALAVLFTGIALAFVGSLVAASGNKRQTARITAKIDEALHPPSTSVPSAEQPHLPPPGMSPPHDRVVSQLNDIVRNELRRMERRGLRMQWFFFAAGIPVGILINVFVG</sequence>
<proteinExistence type="predicted"/>
<keyword evidence="2" id="KW-0812">Transmembrane</keyword>
<organism evidence="3 4">
    <name type="scientific">Micromonospora citrea</name>
    <dbReference type="NCBI Taxonomy" id="47855"/>
    <lineage>
        <taxon>Bacteria</taxon>
        <taxon>Bacillati</taxon>
        <taxon>Actinomycetota</taxon>
        <taxon>Actinomycetes</taxon>
        <taxon>Micromonosporales</taxon>
        <taxon>Micromonosporaceae</taxon>
        <taxon>Micromonospora</taxon>
    </lineage>
</organism>
<dbReference type="RefSeq" id="WP_091095002.1">
    <property type="nucleotide sequence ID" value="NZ_FMHZ01000002.1"/>
</dbReference>
<name>A0A1C6TTY4_9ACTN</name>
<feature type="region of interest" description="Disordered" evidence="1">
    <location>
        <begin position="93"/>
        <end position="115"/>
    </location>
</feature>
<dbReference type="STRING" id="47855.GA0070606_0673"/>
<gene>
    <name evidence="3" type="ORF">GA0070606_0673</name>
</gene>
<accession>A0A1C6TTY4</accession>
<dbReference type="AlphaFoldDB" id="A0A1C6TTY4"/>
<dbReference type="Proteomes" id="UP000199001">
    <property type="component" value="Unassembled WGS sequence"/>
</dbReference>
<reference evidence="4" key="1">
    <citation type="submission" date="2016-06" db="EMBL/GenBank/DDBJ databases">
        <authorList>
            <person name="Varghese N."/>
            <person name="Submissions Spin"/>
        </authorList>
    </citation>
    <scope>NUCLEOTIDE SEQUENCE [LARGE SCALE GENOMIC DNA]</scope>
    <source>
        <strain evidence="4">DSM 43903</strain>
    </source>
</reference>
<dbReference type="EMBL" id="FMHZ01000002">
    <property type="protein sequence ID" value="SCL45256.1"/>
    <property type="molecule type" value="Genomic_DNA"/>
</dbReference>